<evidence type="ECO:0000256" key="1">
    <source>
        <dbReference type="SAM" id="Phobius"/>
    </source>
</evidence>
<comment type="caution">
    <text evidence="2">The sequence shown here is derived from an EMBL/GenBank/DDBJ whole genome shotgun (WGS) entry which is preliminary data.</text>
</comment>
<keyword evidence="1" id="KW-1133">Transmembrane helix</keyword>
<dbReference type="AlphaFoldDB" id="A0A3N2C771"/>
<feature type="transmembrane region" description="Helical" evidence="1">
    <location>
        <begin position="73"/>
        <end position="92"/>
    </location>
</feature>
<proteinExistence type="predicted"/>
<keyword evidence="1" id="KW-0472">Membrane</keyword>
<feature type="transmembrane region" description="Helical" evidence="1">
    <location>
        <begin position="98"/>
        <end position="123"/>
    </location>
</feature>
<organism evidence="2 3">
    <name type="scientific">Plantibacter flavus</name>
    <dbReference type="NCBI Taxonomy" id="150123"/>
    <lineage>
        <taxon>Bacteria</taxon>
        <taxon>Bacillati</taxon>
        <taxon>Actinomycetota</taxon>
        <taxon>Actinomycetes</taxon>
        <taxon>Micrococcales</taxon>
        <taxon>Microbacteriaceae</taxon>
        <taxon>Plantibacter</taxon>
    </lineage>
</organism>
<dbReference type="RefSeq" id="WP_085511208.1">
    <property type="nucleotide sequence ID" value="NZ_FXAP01000002.1"/>
</dbReference>
<gene>
    <name evidence="2" type="ORF">EDD42_3479</name>
</gene>
<name>A0A3N2C771_9MICO</name>
<dbReference type="Proteomes" id="UP000266915">
    <property type="component" value="Unassembled WGS sequence"/>
</dbReference>
<feature type="transmembrane region" description="Helical" evidence="1">
    <location>
        <begin position="45"/>
        <end position="66"/>
    </location>
</feature>
<accession>A0A3N2C771</accession>
<evidence type="ECO:0000313" key="2">
    <source>
        <dbReference type="EMBL" id="ROR83368.1"/>
    </source>
</evidence>
<dbReference type="EMBL" id="RKHL01000001">
    <property type="protein sequence ID" value="ROR83368.1"/>
    <property type="molecule type" value="Genomic_DNA"/>
</dbReference>
<reference evidence="2 3" key="1">
    <citation type="submission" date="2018-11" db="EMBL/GenBank/DDBJ databases">
        <title>Sequencing the genomes of 1000 actinobacteria strains.</title>
        <authorList>
            <person name="Klenk H.-P."/>
        </authorList>
    </citation>
    <scope>NUCLEOTIDE SEQUENCE [LARGE SCALE GENOMIC DNA]</scope>
    <source>
        <strain evidence="2 3">DSM 14012</strain>
    </source>
</reference>
<sequence>MRVFGVFALVLAALGLVVASLVVIGNPDLAAPGPQLLPYQAYDSWRFVLGLLLWGAGVWLAVGILAVSRQPGLAWLVLLAFIPLLVVDLIGGGLMPTFVLALLAVVVLGLVVPVIIGVVGVAIGGAVRRRKLRTAPTA</sequence>
<evidence type="ECO:0000313" key="3">
    <source>
        <dbReference type="Proteomes" id="UP000266915"/>
    </source>
</evidence>
<keyword evidence="3" id="KW-1185">Reference proteome</keyword>
<protein>
    <submittedName>
        <fullName evidence="2">Uncharacterized protein</fullName>
    </submittedName>
</protein>
<keyword evidence="1" id="KW-0812">Transmembrane</keyword>